<reference evidence="4" key="2">
    <citation type="submission" date="2016-03" db="EMBL/GenBank/DDBJ databases">
        <title>Identification C66 as a candidate R (red) gene, potentially involved in molecular regulation of flower color in Mirabilis jalapa L.</title>
        <authorList>
            <person name="Jiang S."/>
            <person name="Liang P."/>
        </authorList>
    </citation>
    <scope>NUCLEOTIDE SEQUENCE</scope>
</reference>
<dbReference type="SUPFAM" id="SSF53098">
    <property type="entry name" value="Ribonuclease H-like"/>
    <property type="match status" value="1"/>
</dbReference>
<evidence type="ECO:0000313" key="3">
    <source>
        <dbReference type="EMBL" id="AOG75315.1"/>
    </source>
</evidence>
<dbReference type="Pfam" id="PF25597">
    <property type="entry name" value="SH3_retrovirus"/>
    <property type="match status" value="1"/>
</dbReference>
<proteinExistence type="predicted"/>
<dbReference type="InterPro" id="IPR057670">
    <property type="entry name" value="SH3_retrovirus"/>
</dbReference>
<dbReference type="GO" id="GO:0015074">
    <property type="term" value="P:DNA integration"/>
    <property type="evidence" value="ECO:0007669"/>
    <property type="project" value="InterPro"/>
</dbReference>
<sequence>MVEIPNSFCHSCQLGKHVRLPFETSMKRTLVPFHIIHSDLWTSPVSSCSGYKYYLLFLDDFTHYLWVFPLRAKSEVYAKFVQFHVYVRTQFSLPIKILQCDNGREYYNTPLKLFLSQNGIIFQTSCLYTSQPNGKAERTIRTINNTLRTLLIQSNLPPSFWVESLIMSAHLFNITPTTTLGKRVPHELLFGSLPTYDHLRIFGCLCYPNLTPMISHKLEPRSTPCVFLGYPPTQKGYCCFDLENKKIITSRHVTFDETVFPYPLLSPMSAYDFLLDDAPTPYVTHFMQEHNRAGATTAITAASPAAASTPAAPITASPPSTSTASPVLHPQRPCILPNTSPKLTLKTIPPLPLTKLSPIHNLNTYILW</sequence>
<accession>A0A1B3TNU9</accession>
<evidence type="ECO:0000256" key="1">
    <source>
        <dbReference type="SAM" id="MobiDB-lite"/>
    </source>
</evidence>
<dbReference type="PANTHER" id="PTHR42648">
    <property type="entry name" value="TRANSPOSASE, PUTATIVE-RELATED"/>
    <property type="match status" value="1"/>
</dbReference>
<dbReference type="PROSITE" id="PS50994">
    <property type="entry name" value="INTEGRASE"/>
    <property type="match status" value="1"/>
</dbReference>
<dbReference type="Gene3D" id="3.30.420.10">
    <property type="entry name" value="Ribonuclease H-like superfamily/Ribonuclease H"/>
    <property type="match status" value="1"/>
</dbReference>
<feature type="domain" description="Integrase catalytic" evidence="2">
    <location>
        <begin position="28"/>
        <end position="193"/>
    </location>
</feature>
<name>A0A1B3TNU9_MIRJA</name>
<dbReference type="Pfam" id="PF00665">
    <property type="entry name" value="rve"/>
    <property type="match status" value="1"/>
</dbReference>
<dbReference type="PANTHER" id="PTHR42648:SF26">
    <property type="entry name" value="INTEGRASE CATALYTIC DOMAIN-CONTAINING PROTEIN"/>
    <property type="match status" value="1"/>
</dbReference>
<evidence type="ECO:0000313" key="4">
    <source>
        <dbReference type="EMBL" id="AOW44033.1"/>
    </source>
</evidence>
<reference evidence="3" key="1">
    <citation type="submission" date="2016-02" db="EMBL/GenBank/DDBJ databases">
        <title>Identification and characterization of REC66, a Ty1-copia like retrotransposon from Mirabilis jalapa L.</title>
        <authorList>
            <person name="Jiang S."/>
            <person name="Liang P."/>
        </authorList>
    </citation>
    <scope>NUCLEOTIDE SEQUENCE</scope>
    <source>
        <strain evidence="3">REC66</strain>
    </source>
</reference>
<organism evidence="3">
    <name type="scientific">Mirabilis jalapa</name>
    <name type="common">Garden four-o'clock</name>
    <dbReference type="NCBI Taxonomy" id="3538"/>
    <lineage>
        <taxon>Eukaryota</taxon>
        <taxon>Viridiplantae</taxon>
        <taxon>Streptophyta</taxon>
        <taxon>Embryophyta</taxon>
        <taxon>Tracheophyta</taxon>
        <taxon>Spermatophyta</taxon>
        <taxon>Magnoliopsida</taxon>
        <taxon>eudicotyledons</taxon>
        <taxon>Gunneridae</taxon>
        <taxon>Pentapetalae</taxon>
        <taxon>Caryophyllales</taxon>
        <taxon>Nyctaginaceae</taxon>
        <taxon>Mirabilis</taxon>
    </lineage>
</organism>
<feature type="compositionally biased region" description="Low complexity" evidence="1">
    <location>
        <begin position="309"/>
        <end position="326"/>
    </location>
</feature>
<evidence type="ECO:0000259" key="2">
    <source>
        <dbReference type="PROSITE" id="PS50994"/>
    </source>
</evidence>
<protein>
    <submittedName>
        <fullName evidence="3">Integrase</fullName>
    </submittedName>
</protein>
<dbReference type="InterPro" id="IPR039537">
    <property type="entry name" value="Retrotran_Ty1/copia-like"/>
</dbReference>
<dbReference type="GO" id="GO:0003676">
    <property type="term" value="F:nucleic acid binding"/>
    <property type="evidence" value="ECO:0007669"/>
    <property type="project" value="InterPro"/>
</dbReference>
<dbReference type="InterPro" id="IPR012337">
    <property type="entry name" value="RNaseH-like_sf"/>
</dbReference>
<feature type="region of interest" description="Disordered" evidence="1">
    <location>
        <begin position="309"/>
        <end position="331"/>
    </location>
</feature>
<dbReference type="EMBL" id="KU888702">
    <property type="protein sequence ID" value="AOW44033.1"/>
    <property type="molecule type" value="Genomic_DNA"/>
</dbReference>
<dbReference type="InterPro" id="IPR001584">
    <property type="entry name" value="Integrase_cat-core"/>
</dbReference>
<dbReference type="InterPro" id="IPR036397">
    <property type="entry name" value="RNaseH_sf"/>
</dbReference>
<dbReference type="AlphaFoldDB" id="A0A1B3TNU9"/>
<dbReference type="EMBL" id="KU720517">
    <property type="protein sequence ID" value="AOG75315.1"/>
    <property type="molecule type" value="Genomic_DNA"/>
</dbReference>